<dbReference type="GO" id="GO:0000124">
    <property type="term" value="C:SAGA complex"/>
    <property type="evidence" value="ECO:0007669"/>
    <property type="project" value="TreeGrafter"/>
</dbReference>
<evidence type="ECO:0000313" key="7">
    <source>
        <dbReference type="Proteomes" id="UP001157974"/>
    </source>
</evidence>
<evidence type="ECO:0000256" key="4">
    <source>
        <dbReference type="ARBA" id="ARBA00023242"/>
    </source>
</evidence>
<dbReference type="GO" id="GO:0003713">
    <property type="term" value="F:transcription coactivator activity"/>
    <property type="evidence" value="ECO:0007669"/>
    <property type="project" value="TreeGrafter"/>
</dbReference>
<feature type="region of interest" description="Disordered" evidence="5">
    <location>
        <begin position="187"/>
        <end position="304"/>
    </location>
</feature>
<dbReference type="GO" id="GO:0005634">
    <property type="term" value="C:nucleus"/>
    <property type="evidence" value="ECO:0007669"/>
    <property type="project" value="UniProtKB-SubCell"/>
</dbReference>
<keyword evidence="3" id="KW-0804">Transcription</keyword>
<keyword evidence="2" id="KW-0805">Transcription regulation</keyword>
<proteinExistence type="predicted"/>
<evidence type="ECO:0000313" key="6">
    <source>
        <dbReference type="EMBL" id="KAJ8902390.1"/>
    </source>
</evidence>
<feature type="region of interest" description="Disordered" evidence="5">
    <location>
        <begin position="134"/>
        <end position="158"/>
    </location>
</feature>
<feature type="region of interest" description="Disordered" evidence="5">
    <location>
        <begin position="464"/>
        <end position="532"/>
    </location>
</feature>
<dbReference type="Proteomes" id="UP001157974">
    <property type="component" value="Unassembled WGS sequence"/>
</dbReference>
<reference evidence="6 7" key="1">
    <citation type="journal article" date="2023" name="Nat. Commun.">
        <title>Origin of minicircular mitochondrial genomes in red algae.</title>
        <authorList>
            <person name="Lee Y."/>
            <person name="Cho C.H."/>
            <person name="Lee Y.M."/>
            <person name="Park S.I."/>
            <person name="Yang J.H."/>
            <person name="West J.A."/>
            <person name="Bhattacharya D."/>
            <person name="Yoon H.S."/>
        </authorList>
    </citation>
    <scope>NUCLEOTIDE SEQUENCE [LARGE SCALE GENOMIC DNA]</scope>
    <source>
        <strain evidence="6 7">CCMP1338</strain>
        <tissue evidence="6">Whole cell</tissue>
    </source>
</reference>
<accession>A0AAV8UIM4</accession>
<evidence type="ECO:0000256" key="2">
    <source>
        <dbReference type="ARBA" id="ARBA00023015"/>
    </source>
</evidence>
<evidence type="ECO:0000256" key="5">
    <source>
        <dbReference type="SAM" id="MobiDB-lite"/>
    </source>
</evidence>
<dbReference type="EMBL" id="JAMWBK010000009">
    <property type="protein sequence ID" value="KAJ8902390.1"/>
    <property type="molecule type" value="Genomic_DNA"/>
</dbReference>
<comment type="caution">
    <text evidence="6">The sequence shown here is derived from an EMBL/GenBank/DDBJ whole genome shotgun (WGS) entry which is preliminary data.</text>
</comment>
<protein>
    <submittedName>
        <fullName evidence="6">Uncharacterized protein</fullName>
    </submittedName>
</protein>
<evidence type="ECO:0000256" key="1">
    <source>
        <dbReference type="ARBA" id="ARBA00004123"/>
    </source>
</evidence>
<keyword evidence="4" id="KW-0539">Nucleus</keyword>
<sequence>MSEGHCKSEFHGASIGACMFGLVTRVEQEIGGFLRFRGKDIGCCQWSDLKHTAKMTAPTLGRADLLKQLNANGLDPELCESYLYVLKQFLTAKTTKIEFEASLRKVLPANKISVHNDLVRHILRSACAKKDGVPDLPNLGAVKKEKATPKPKTPVQNKRVVGANQKKIEDHLADVSLQSDAFGEGAAADGKKQAVQGRKKGEKVQRTSSAKAANAAANAQVDNLQNSEGLPAGKQGNQKLTPQQRANRNAQLARNKQGPGGVQKQGMQPPQGGANQGPVGPQAPIRMGQQQGPAGRGRGQAGLDQFGQRHTGMFEGQQMPQGQMPTKAQTKQQQLQQQREAFEKQKHLQMLRGKGAGQRQQDEFMREMQRQPGQRQPADQMAQAKANELPGGMPSWGMAGQNQGLDVKPAQGRGQATIKRKRAEVAELYKNKKARPDIVINGEAYRLQQKENEKLRDELMVISEALDSPSQPMRPSSVDTASETSRGALSRAQNAVPVSIPSAQKPAPSPTAARAGAMSLARGGSQAPSYNSLSFSPVPPGLKMDMELFLKMKAKLRKWVESMGLSDVSDGATEVMAMALEMHVKNILEASSGRHISKSGNYGFGRARAGGRVVQSIDLRNALMKNPARLLGEDNAVDMERLTLALY</sequence>
<dbReference type="GO" id="GO:0006357">
    <property type="term" value="P:regulation of transcription by RNA polymerase II"/>
    <property type="evidence" value="ECO:0007669"/>
    <property type="project" value="TreeGrafter"/>
</dbReference>
<dbReference type="PANTHER" id="PTHR21277:SF5">
    <property type="entry name" value="TRANSCRIPTIONAL ADAPTER 1"/>
    <property type="match status" value="1"/>
</dbReference>
<dbReference type="AlphaFoldDB" id="A0AAV8UIM4"/>
<gene>
    <name evidence="6" type="ORF">NDN08_006795</name>
</gene>
<dbReference type="PANTHER" id="PTHR21277">
    <property type="entry name" value="TRANSCRIPTIONAL ADAPTER 1"/>
    <property type="match status" value="1"/>
</dbReference>
<organism evidence="6 7">
    <name type="scientific">Rhodosorus marinus</name>
    <dbReference type="NCBI Taxonomy" id="101924"/>
    <lineage>
        <taxon>Eukaryota</taxon>
        <taxon>Rhodophyta</taxon>
        <taxon>Stylonematophyceae</taxon>
        <taxon>Stylonematales</taxon>
        <taxon>Stylonemataceae</taxon>
        <taxon>Rhodosorus</taxon>
    </lineage>
</organism>
<feature type="compositionally biased region" description="Polar residues" evidence="5">
    <location>
        <begin position="235"/>
        <end position="254"/>
    </location>
</feature>
<keyword evidence="7" id="KW-1185">Reference proteome</keyword>
<feature type="compositionally biased region" description="Low complexity" evidence="5">
    <location>
        <begin position="210"/>
        <end position="219"/>
    </location>
</feature>
<dbReference type="InterPro" id="IPR024738">
    <property type="entry name" value="Hfi1/Tada1"/>
</dbReference>
<feature type="compositionally biased region" description="Polar residues" evidence="5">
    <location>
        <begin position="468"/>
        <end position="493"/>
    </location>
</feature>
<comment type="subcellular location">
    <subcellularLocation>
        <location evidence="1">Nucleus</location>
    </subcellularLocation>
</comment>
<name>A0AAV8UIM4_9RHOD</name>
<evidence type="ECO:0000256" key="3">
    <source>
        <dbReference type="ARBA" id="ARBA00023163"/>
    </source>
</evidence>